<dbReference type="PANTHER" id="PTHR44942">
    <property type="entry name" value="METHYLTRANSF_11 DOMAIN-CONTAINING PROTEIN"/>
    <property type="match status" value="1"/>
</dbReference>
<proteinExistence type="inferred from homology"/>
<dbReference type="PANTHER" id="PTHR44942:SF4">
    <property type="entry name" value="METHYLTRANSFERASE TYPE 11 DOMAIN-CONTAINING PROTEIN"/>
    <property type="match status" value="1"/>
</dbReference>
<sequence length="244" mass="28698">MKEQQDHFSEFAAEYAKYRPKYPQELYKWLYEHCTGFYRAWDAACGNGQVAIELAKQFSTVYANDISEQQIEQAPENENIVYKTGRSEESLWPGESIDLIVAAQALHWFDIDEFFEQVKRVATEDAIFASWGYNLIDLQSPDQKFIEEFYNDLIGPYWPDERKYVDNEYRDFDLPIDEFKSPNLEIHAQYSRKQLLGYISTWSAVKNYKKAIGTDPMGFLKNNLKEESYAIKQKIFMRAGKLSF</sequence>
<dbReference type="GO" id="GO:0008757">
    <property type="term" value="F:S-adenosylmethionine-dependent methyltransferase activity"/>
    <property type="evidence" value="ECO:0007669"/>
    <property type="project" value="InterPro"/>
</dbReference>
<dbReference type="Gene3D" id="3.40.50.150">
    <property type="entry name" value="Vaccinia Virus protein VP39"/>
    <property type="match status" value="1"/>
</dbReference>
<evidence type="ECO:0000259" key="4">
    <source>
        <dbReference type="Pfam" id="PF08241"/>
    </source>
</evidence>
<evidence type="ECO:0000313" key="6">
    <source>
        <dbReference type="Proteomes" id="UP000298616"/>
    </source>
</evidence>
<gene>
    <name evidence="5" type="ORF">DCC35_07565</name>
</gene>
<dbReference type="KEGG" id="fpf:DCC35_07565"/>
<dbReference type="InterPro" id="IPR013216">
    <property type="entry name" value="Methyltransf_11"/>
</dbReference>
<accession>A0A4D7JG71</accession>
<dbReference type="AlphaFoldDB" id="A0A4D7JG71"/>
<dbReference type="Pfam" id="PF08241">
    <property type="entry name" value="Methyltransf_11"/>
    <property type="match status" value="1"/>
</dbReference>
<dbReference type="GO" id="GO:0032259">
    <property type="term" value="P:methylation"/>
    <property type="evidence" value="ECO:0007669"/>
    <property type="project" value="UniProtKB-KW"/>
</dbReference>
<dbReference type="InterPro" id="IPR029063">
    <property type="entry name" value="SAM-dependent_MTases_sf"/>
</dbReference>
<dbReference type="SUPFAM" id="SSF53335">
    <property type="entry name" value="S-adenosyl-L-methionine-dependent methyltransferases"/>
    <property type="match status" value="1"/>
</dbReference>
<dbReference type="OrthoDB" id="9797252at2"/>
<dbReference type="Proteomes" id="UP000298616">
    <property type="component" value="Chromosome"/>
</dbReference>
<dbReference type="InterPro" id="IPR051052">
    <property type="entry name" value="Diverse_substrate_MTase"/>
</dbReference>
<evidence type="ECO:0000256" key="3">
    <source>
        <dbReference type="ARBA" id="ARBA00022679"/>
    </source>
</evidence>
<dbReference type="CDD" id="cd02440">
    <property type="entry name" value="AdoMet_MTases"/>
    <property type="match status" value="1"/>
</dbReference>
<keyword evidence="6" id="KW-1185">Reference proteome</keyword>
<evidence type="ECO:0000313" key="5">
    <source>
        <dbReference type="EMBL" id="QCK14611.1"/>
    </source>
</evidence>
<keyword evidence="2 5" id="KW-0489">Methyltransferase</keyword>
<evidence type="ECO:0000256" key="1">
    <source>
        <dbReference type="ARBA" id="ARBA00008361"/>
    </source>
</evidence>
<keyword evidence="3 5" id="KW-0808">Transferase</keyword>
<comment type="similarity">
    <text evidence="1">Belongs to the methyltransferase superfamily.</text>
</comment>
<protein>
    <submittedName>
        <fullName evidence="5">SAM-dependent methyltransferase</fullName>
    </submittedName>
</protein>
<name>A0A4D7JG71_9BACT</name>
<feature type="domain" description="Methyltransferase type 11" evidence="4">
    <location>
        <begin position="42"/>
        <end position="128"/>
    </location>
</feature>
<dbReference type="EMBL" id="CP028923">
    <property type="protein sequence ID" value="QCK14611.1"/>
    <property type="molecule type" value="Genomic_DNA"/>
</dbReference>
<reference evidence="5 6" key="1">
    <citation type="submission" date="2018-04" db="EMBL/GenBank/DDBJ databases">
        <title>Complete genome uncultured novel isolate.</title>
        <authorList>
            <person name="Merlino G."/>
        </authorList>
    </citation>
    <scope>NUCLEOTIDE SEQUENCE [LARGE SCALE GENOMIC DNA]</scope>
    <source>
        <strain evidence="6">R1DC9</strain>
    </source>
</reference>
<dbReference type="RefSeq" id="WP_137090198.1">
    <property type="nucleotide sequence ID" value="NZ_CP028923.1"/>
</dbReference>
<evidence type="ECO:0000256" key="2">
    <source>
        <dbReference type="ARBA" id="ARBA00022603"/>
    </source>
</evidence>
<organism evidence="5 6">
    <name type="scientific">Mangrovivirga cuniculi</name>
    <dbReference type="NCBI Taxonomy" id="2715131"/>
    <lineage>
        <taxon>Bacteria</taxon>
        <taxon>Pseudomonadati</taxon>
        <taxon>Bacteroidota</taxon>
        <taxon>Cytophagia</taxon>
        <taxon>Cytophagales</taxon>
        <taxon>Mangrovivirgaceae</taxon>
        <taxon>Mangrovivirga</taxon>
    </lineage>
</organism>